<dbReference type="SFLD" id="SFLDS00019">
    <property type="entry name" value="Glutathione_Transferase_(cytos"/>
    <property type="match status" value="1"/>
</dbReference>
<protein>
    <submittedName>
        <fullName evidence="4">Disulfide-bond oxidoreductase YfcG</fullName>
    </submittedName>
</protein>
<comment type="similarity">
    <text evidence="1">Belongs to the GST superfamily.</text>
</comment>
<dbReference type="SUPFAM" id="SSF52833">
    <property type="entry name" value="Thioredoxin-like"/>
    <property type="match status" value="1"/>
</dbReference>
<dbReference type="CDD" id="cd03048">
    <property type="entry name" value="GST_N_Ure2p_like"/>
    <property type="match status" value="1"/>
</dbReference>
<dbReference type="SFLD" id="SFLDG00358">
    <property type="entry name" value="Main_(cytGST)"/>
    <property type="match status" value="1"/>
</dbReference>
<dbReference type="Pfam" id="PF00043">
    <property type="entry name" value="GST_C"/>
    <property type="match status" value="1"/>
</dbReference>
<dbReference type="Pfam" id="PF02798">
    <property type="entry name" value="GST_N"/>
    <property type="match status" value="1"/>
</dbReference>
<gene>
    <name evidence="4" type="primary">yfcG_3</name>
    <name evidence="4" type="ORF">BN961_02707</name>
</gene>
<proteinExistence type="inferred from homology"/>
<name>A0A090MSU9_AFIFE</name>
<feature type="domain" description="GST N-terminal" evidence="2">
    <location>
        <begin position="1"/>
        <end position="87"/>
    </location>
</feature>
<dbReference type="SUPFAM" id="SSF47616">
    <property type="entry name" value="GST C-terminal domain-like"/>
    <property type="match status" value="1"/>
</dbReference>
<dbReference type="Gene3D" id="3.40.30.10">
    <property type="entry name" value="Glutaredoxin"/>
    <property type="match status" value="1"/>
</dbReference>
<dbReference type="EMBL" id="CCAZ020000002">
    <property type="protein sequence ID" value="CEG09282.1"/>
    <property type="molecule type" value="Genomic_DNA"/>
</dbReference>
<dbReference type="PROSITE" id="PS50404">
    <property type="entry name" value="GST_NTER"/>
    <property type="match status" value="1"/>
</dbReference>
<dbReference type="InterPro" id="IPR036282">
    <property type="entry name" value="Glutathione-S-Trfase_C_sf"/>
</dbReference>
<dbReference type="OrthoDB" id="9803562at2"/>
<dbReference type="RefSeq" id="WP_009339940.1">
    <property type="nucleotide sequence ID" value="NZ_CCAZ020000002.1"/>
</dbReference>
<keyword evidence="5" id="KW-1185">Reference proteome</keyword>
<accession>A0A090MSU9</accession>
<dbReference type="InterPro" id="IPR004046">
    <property type="entry name" value="GST_C"/>
</dbReference>
<dbReference type="InterPro" id="IPR010987">
    <property type="entry name" value="Glutathione-S-Trfase_C-like"/>
</dbReference>
<dbReference type="InterPro" id="IPR004045">
    <property type="entry name" value="Glutathione_S-Trfase_N"/>
</dbReference>
<dbReference type="InterPro" id="IPR036249">
    <property type="entry name" value="Thioredoxin-like_sf"/>
</dbReference>
<dbReference type="AlphaFoldDB" id="A0A090MSU9"/>
<dbReference type="PANTHER" id="PTHR44051:SF19">
    <property type="entry name" value="DISULFIDE-BOND OXIDOREDUCTASE YFCG"/>
    <property type="match status" value="1"/>
</dbReference>
<dbReference type="STRING" id="1035.BN961_02707"/>
<reference evidence="4 5" key="1">
    <citation type="journal article" date="2014" name="Genome Announc.">
        <title>Genome Sequence of Afipia felis Strain 76713, Isolated in Hospital Water Using an Amoeba Co-Culture Procedure.</title>
        <authorList>
            <person name="Benamar S."/>
            <person name="La Scola B."/>
            <person name="Croce O."/>
        </authorList>
    </citation>
    <scope>NUCLEOTIDE SEQUENCE [LARGE SCALE GENOMIC DNA]</scope>
    <source>
        <strain evidence="4 5">76713</strain>
    </source>
</reference>
<evidence type="ECO:0000256" key="1">
    <source>
        <dbReference type="RuleBase" id="RU003494"/>
    </source>
</evidence>
<comment type="caution">
    <text evidence="4">The sequence shown here is derived from an EMBL/GenBank/DDBJ whole genome shotgun (WGS) entry which is preliminary data.</text>
</comment>
<dbReference type="PROSITE" id="PS50405">
    <property type="entry name" value="GST_CTER"/>
    <property type="match status" value="1"/>
</dbReference>
<organism evidence="4 5">
    <name type="scientific">Afipia felis</name>
    <name type="common">Cat scratch disease bacillus</name>
    <dbReference type="NCBI Taxonomy" id="1035"/>
    <lineage>
        <taxon>Bacteria</taxon>
        <taxon>Pseudomonadati</taxon>
        <taxon>Pseudomonadota</taxon>
        <taxon>Alphaproteobacteria</taxon>
        <taxon>Hyphomicrobiales</taxon>
        <taxon>Nitrobacteraceae</taxon>
        <taxon>Afipia</taxon>
    </lineage>
</organism>
<sequence length="232" mass="26743">MIDLYYWTTPNGHKITMFLEESGLPYKIVPVNISKGDQFKPEFLAFSPNNRMPAIIDQAPKDGGEPVKIFESGAILIYLAEKAGKFLPTDMRKRFDVLQWLMWQMGGLGPMAGQNHHFVQYAPERIPYAMERYVKETNRLYGVLNKRLADREFIAGEYSIADMACYPWIVPYKNQQQNLDDFPHLKRWFEAIYARPATARAYKLAKQVNPDKTPTVNEESKKILFGQVAGKN</sequence>
<dbReference type="PANTHER" id="PTHR44051">
    <property type="entry name" value="GLUTATHIONE S-TRANSFERASE-RELATED"/>
    <property type="match status" value="1"/>
</dbReference>
<evidence type="ECO:0000259" key="2">
    <source>
        <dbReference type="PROSITE" id="PS50404"/>
    </source>
</evidence>
<dbReference type="Gene3D" id="1.20.1050.10">
    <property type="match status" value="1"/>
</dbReference>
<feature type="domain" description="GST C-terminal" evidence="3">
    <location>
        <begin position="90"/>
        <end position="215"/>
    </location>
</feature>
<evidence type="ECO:0000259" key="3">
    <source>
        <dbReference type="PROSITE" id="PS50405"/>
    </source>
</evidence>
<dbReference type="CDD" id="cd10291">
    <property type="entry name" value="GST_C_YfcG_like"/>
    <property type="match status" value="1"/>
</dbReference>
<evidence type="ECO:0000313" key="4">
    <source>
        <dbReference type="EMBL" id="CEG09282.1"/>
    </source>
</evidence>
<dbReference type="InterPro" id="IPR040079">
    <property type="entry name" value="Glutathione_S-Trfase"/>
</dbReference>
<evidence type="ECO:0000313" key="5">
    <source>
        <dbReference type="Proteomes" id="UP000035762"/>
    </source>
</evidence>
<dbReference type="Proteomes" id="UP000035762">
    <property type="component" value="Unassembled WGS sequence"/>
</dbReference>
<dbReference type="FunFam" id="3.40.30.10:FF:000046">
    <property type="entry name" value="GSH-dependent disulfide bond oxidoreductase"/>
    <property type="match status" value="1"/>
</dbReference>
<dbReference type="SFLD" id="SFLDG01151">
    <property type="entry name" value="Main.2:_Nu-like"/>
    <property type="match status" value="1"/>
</dbReference>